<evidence type="ECO:0000313" key="2">
    <source>
        <dbReference type="EMBL" id="TGU72170.1"/>
    </source>
</evidence>
<accession>A0A4S1CGF7</accession>
<gene>
    <name evidence="2" type="ORF">E4633_07595</name>
</gene>
<organism evidence="2 3">
    <name type="scientific">Geomonas terrae</name>
    <dbReference type="NCBI Taxonomy" id="2562681"/>
    <lineage>
        <taxon>Bacteria</taxon>
        <taxon>Pseudomonadati</taxon>
        <taxon>Thermodesulfobacteriota</taxon>
        <taxon>Desulfuromonadia</taxon>
        <taxon>Geobacterales</taxon>
        <taxon>Geobacteraceae</taxon>
        <taxon>Geomonas</taxon>
    </lineage>
</organism>
<protein>
    <submittedName>
        <fullName evidence="2">Uncharacterized protein</fullName>
    </submittedName>
</protein>
<name>A0A4S1CGF7_9BACT</name>
<feature type="chain" id="PRO_5020741557" evidence="1">
    <location>
        <begin position="29"/>
        <end position="231"/>
    </location>
</feature>
<feature type="signal peptide" evidence="1">
    <location>
        <begin position="1"/>
        <end position="28"/>
    </location>
</feature>
<dbReference type="Proteomes" id="UP000306416">
    <property type="component" value="Unassembled WGS sequence"/>
</dbReference>
<dbReference type="AlphaFoldDB" id="A0A4S1CGF7"/>
<comment type="caution">
    <text evidence="2">The sequence shown here is derived from an EMBL/GenBank/DDBJ whole genome shotgun (WGS) entry which is preliminary data.</text>
</comment>
<reference evidence="2 3" key="1">
    <citation type="submission" date="2019-04" db="EMBL/GenBank/DDBJ databases">
        <title>Geobacter oryzae sp. nov., ferric-reducing bacteria isolated from paddy soil.</title>
        <authorList>
            <person name="Xu Z."/>
            <person name="Masuda Y."/>
            <person name="Itoh H."/>
            <person name="Senoo K."/>
        </authorList>
    </citation>
    <scope>NUCLEOTIDE SEQUENCE [LARGE SCALE GENOMIC DNA]</scope>
    <source>
        <strain evidence="2 3">Red111</strain>
    </source>
</reference>
<keyword evidence="1" id="KW-0732">Signal</keyword>
<evidence type="ECO:0000256" key="1">
    <source>
        <dbReference type="SAM" id="SignalP"/>
    </source>
</evidence>
<sequence length="231" mass="25554">MRQQNLCNLTVRIISAAALLWLAGCATWTNWTAPKTATLQNVQDDLTYAQMKARDTRQALEELLFADQADLPAAYKSFTAKLNLMEGAGNRLTQNADGLIYRGNSYLVEAEASAGQCRYPRLSRSAKMPTLILGDAFEPIAEQSAHVQRAYRAFESDLTAVKMHLSRRLTEQGVRDVTMFIRKGETDGESLSYALDQAMTAVTKAKAAYEMTAQEREAARLQGQPAPQGKQ</sequence>
<proteinExistence type="predicted"/>
<dbReference type="PROSITE" id="PS51257">
    <property type="entry name" value="PROKAR_LIPOPROTEIN"/>
    <property type="match status" value="1"/>
</dbReference>
<evidence type="ECO:0000313" key="3">
    <source>
        <dbReference type="Proteomes" id="UP000306416"/>
    </source>
</evidence>
<keyword evidence="3" id="KW-1185">Reference proteome</keyword>
<dbReference type="EMBL" id="SRSC01000002">
    <property type="protein sequence ID" value="TGU72170.1"/>
    <property type="molecule type" value="Genomic_DNA"/>
</dbReference>
<dbReference type="RefSeq" id="WP_135869659.1">
    <property type="nucleotide sequence ID" value="NZ_SRSC01000002.1"/>
</dbReference>